<organism evidence="2 3">
    <name type="scientific">Parascaris univalens</name>
    <name type="common">Nematode worm</name>
    <dbReference type="NCBI Taxonomy" id="6257"/>
    <lineage>
        <taxon>Eukaryota</taxon>
        <taxon>Metazoa</taxon>
        <taxon>Ecdysozoa</taxon>
        <taxon>Nematoda</taxon>
        <taxon>Chromadorea</taxon>
        <taxon>Rhabditida</taxon>
        <taxon>Spirurina</taxon>
        <taxon>Ascaridomorpha</taxon>
        <taxon>Ascaridoidea</taxon>
        <taxon>Ascarididae</taxon>
        <taxon>Parascaris</taxon>
    </lineage>
</organism>
<evidence type="ECO:0000256" key="1">
    <source>
        <dbReference type="SAM" id="MobiDB-lite"/>
    </source>
</evidence>
<name>A0A915BG93_PARUN</name>
<accession>A0A915BG93</accession>
<keyword evidence="2" id="KW-1185">Reference proteome</keyword>
<dbReference type="AlphaFoldDB" id="A0A915BG93"/>
<evidence type="ECO:0000313" key="3">
    <source>
        <dbReference type="WBParaSite" id="PgR039_g023_t01"/>
    </source>
</evidence>
<evidence type="ECO:0000313" key="2">
    <source>
        <dbReference type="Proteomes" id="UP000887569"/>
    </source>
</evidence>
<dbReference type="Proteomes" id="UP000887569">
    <property type="component" value="Unplaced"/>
</dbReference>
<protein>
    <submittedName>
        <fullName evidence="3">Uncharacterized protein</fullName>
    </submittedName>
</protein>
<feature type="region of interest" description="Disordered" evidence="1">
    <location>
        <begin position="18"/>
        <end position="45"/>
    </location>
</feature>
<proteinExistence type="predicted"/>
<sequence>KPLRAAKKDVATVRAPPTRIPVPLLPQNPDLTIPSKSEGEKEITE</sequence>
<dbReference type="WBParaSite" id="PgR039_g023_t01">
    <property type="protein sequence ID" value="PgR039_g023_t01"/>
    <property type="gene ID" value="PgR039_g023"/>
</dbReference>
<reference evidence="3" key="1">
    <citation type="submission" date="2022-11" db="UniProtKB">
        <authorList>
            <consortium name="WormBaseParasite"/>
        </authorList>
    </citation>
    <scope>IDENTIFICATION</scope>
</reference>